<feature type="coiled-coil region" evidence="1">
    <location>
        <begin position="36"/>
        <end position="63"/>
    </location>
</feature>
<evidence type="ECO:0000313" key="4">
    <source>
        <dbReference type="EMBL" id="MFD1185050.1"/>
    </source>
</evidence>
<evidence type="ECO:0000256" key="2">
    <source>
        <dbReference type="SAM" id="MobiDB-lite"/>
    </source>
</evidence>
<keyword evidence="4" id="KW-0251">Elongation factor</keyword>
<dbReference type="Proteomes" id="UP001597094">
    <property type="component" value="Unassembled WGS sequence"/>
</dbReference>
<dbReference type="SUPFAM" id="SSF54534">
    <property type="entry name" value="FKBP-like"/>
    <property type="match status" value="1"/>
</dbReference>
<evidence type="ECO:0000313" key="5">
    <source>
        <dbReference type="Proteomes" id="UP001597094"/>
    </source>
</evidence>
<comment type="caution">
    <text evidence="4">The sequence shown here is derived from an EMBL/GenBank/DDBJ whole genome shotgun (WGS) entry which is preliminary data.</text>
</comment>
<dbReference type="PANTHER" id="PTHR30437:SF4">
    <property type="entry name" value="TRANSCRIPTION ELONGATION FACTOR GREA"/>
    <property type="match status" value="1"/>
</dbReference>
<evidence type="ECO:0000256" key="1">
    <source>
        <dbReference type="SAM" id="Coils"/>
    </source>
</evidence>
<dbReference type="PANTHER" id="PTHR30437">
    <property type="entry name" value="TRANSCRIPTION ELONGATION FACTOR GREA"/>
    <property type="match status" value="1"/>
</dbReference>
<protein>
    <submittedName>
        <fullName evidence="4">GreA/GreB family elongation factor</fullName>
    </submittedName>
</protein>
<organism evidence="4 5">
    <name type="scientific">Pontibacter rugosus</name>
    <dbReference type="NCBI Taxonomy" id="1745966"/>
    <lineage>
        <taxon>Bacteria</taxon>
        <taxon>Pseudomonadati</taxon>
        <taxon>Bacteroidota</taxon>
        <taxon>Cytophagia</taxon>
        <taxon>Cytophagales</taxon>
        <taxon>Hymenobacteraceae</taxon>
        <taxon>Pontibacter</taxon>
    </lineage>
</organism>
<accession>A0ABW3SL87</accession>
<dbReference type="EMBL" id="JBHTLD010000011">
    <property type="protein sequence ID" value="MFD1185050.1"/>
    <property type="molecule type" value="Genomic_DNA"/>
</dbReference>
<dbReference type="Gene3D" id="3.10.50.30">
    <property type="entry name" value="Transcription elongation factor, GreA/GreB, C-terminal domain"/>
    <property type="match status" value="1"/>
</dbReference>
<dbReference type="GO" id="GO:0003746">
    <property type="term" value="F:translation elongation factor activity"/>
    <property type="evidence" value="ECO:0007669"/>
    <property type="project" value="UniProtKB-KW"/>
</dbReference>
<proteinExistence type="predicted"/>
<feature type="region of interest" description="Disordered" evidence="2">
    <location>
        <begin position="1"/>
        <end position="24"/>
    </location>
</feature>
<dbReference type="PIRSF" id="PIRSF006092">
    <property type="entry name" value="GreA_GreB"/>
    <property type="match status" value="1"/>
</dbReference>
<evidence type="ECO:0000259" key="3">
    <source>
        <dbReference type="Pfam" id="PF01272"/>
    </source>
</evidence>
<gene>
    <name evidence="4" type="ORF">ACFQ2O_02445</name>
</gene>
<dbReference type="RefSeq" id="WP_377522627.1">
    <property type="nucleotide sequence ID" value="NZ_JBHTLD010000011.1"/>
</dbReference>
<sequence length="172" mass="18567">MSRAFVKEDDSGDPPIIPPRAALPPGATNYVTPLGLEQLREEFSDLEAERAAVEANHEDEANRTRQLTILNGRLSALSSRLASARVIDLKSQPVNEVRFGATVMLHTLGGSKKTVRKFQIVGVDEASIESGKISYMAPIAHAVIGAKTGEIVKLKMGRIEEDVEVVSITYAG</sequence>
<name>A0ABW3SL87_9BACT</name>
<dbReference type="InterPro" id="IPR001437">
    <property type="entry name" value="Tscrpt_elong_fac_GreA/B_C"/>
</dbReference>
<reference evidence="5" key="1">
    <citation type="journal article" date="2019" name="Int. J. Syst. Evol. Microbiol.">
        <title>The Global Catalogue of Microorganisms (GCM) 10K type strain sequencing project: providing services to taxonomists for standard genome sequencing and annotation.</title>
        <authorList>
            <consortium name="The Broad Institute Genomics Platform"/>
            <consortium name="The Broad Institute Genome Sequencing Center for Infectious Disease"/>
            <person name="Wu L."/>
            <person name="Ma J."/>
        </authorList>
    </citation>
    <scope>NUCLEOTIDE SEQUENCE [LARGE SCALE GENOMIC DNA]</scope>
    <source>
        <strain evidence="5">JCM 31319</strain>
    </source>
</reference>
<keyword evidence="1" id="KW-0175">Coiled coil</keyword>
<dbReference type="Pfam" id="PF01272">
    <property type="entry name" value="GreA_GreB"/>
    <property type="match status" value="1"/>
</dbReference>
<keyword evidence="4" id="KW-0648">Protein biosynthesis</keyword>
<keyword evidence="5" id="KW-1185">Reference proteome</keyword>
<dbReference type="InterPro" id="IPR036953">
    <property type="entry name" value="GreA/GreB_C_sf"/>
</dbReference>
<dbReference type="InterPro" id="IPR023459">
    <property type="entry name" value="Tscrpt_elong_fac_GreA/B_fam"/>
</dbReference>
<feature type="domain" description="Transcription elongation factor GreA/GreB C-terminal" evidence="3">
    <location>
        <begin position="93"/>
        <end position="170"/>
    </location>
</feature>